<dbReference type="PANTHER" id="PTHR33515">
    <property type="entry name" value="RIBOSOME-BINDING FACTOR A, CHLOROPLASTIC-RELATED"/>
    <property type="match status" value="1"/>
</dbReference>
<dbReference type="SUPFAM" id="SSF89919">
    <property type="entry name" value="Ribosome-binding factor A, RbfA"/>
    <property type="match status" value="1"/>
</dbReference>
<dbReference type="GO" id="GO:0043024">
    <property type="term" value="F:ribosomal small subunit binding"/>
    <property type="evidence" value="ECO:0007669"/>
    <property type="project" value="TreeGrafter"/>
</dbReference>
<protein>
    <submittedName>
        <fullName evidence="1">Ribosome-binding factor A</fullName>
    </submittedName>
</protein>
<dbReference type="AlphaFoldDB" id="A0A3B0RJB7"/>
<proteinExistence type="inferred from homology"/>
<dbReference type="EMBL" id="UOEE01000130">
    <property type="protein sequence ID" value="VAV91691.1"/>
    <property type="molecule type" value="Genomic_DNA"/>
</dbReference>
<dbReference type="HAMAP" id="MF_00003">
    <property type="entry name" value="RbfA"/>
    <property type="match status" value="1"/>
</dbReference>
<reference evidence="1" key="1">
    <citation type="submission" date="2018-06" db="EMBL/GenBank/DDBJ databases">
        <authorList>
            <person name="Zhirakovskaya E."/>
        </authorList>
    </citation>
    <scope>NUCLEOTIDE SEQUENCE</scope>
</reference>
<dbReference type="GO" id="GO:0005829">
    <property type="term" value="C:cytosol"/>
    <property type="evidence" value="ECO:0007669"/>
    <property type="project" value="TreeGrafter"/>
</dbReference>
<dbReference type="Gene3D" id="3.30.300.20">
    <property type="match status" value="1"/>
</dbReference>
<organism evidence="1">
    <name type="scientific">hydrothermal vent metagenome</name>
    <dbReference type="NCBI Taxonomy" id="652676"/>
    <lineage>
        <taxon>unclassified sequences</taxon>
        <taxon>metagenomes</taxon>
        <taxon>ecological metagenomes</taxon>
    </lineage>
</organism>
<dbReference type="InterPro" id="IPR000238">
    <property type="entry name" value="RbfA"/>
</dbReference>
<gene>
    <name evidence="1" type="ORF">MNBD_ALPHA06-1801</name>
</gene>
<dbReference type="NCBIfam" id="NF001802">
    <property type="entry name" value="PRK00521.2-5"/>
    <property type="match status" value="1"/>
</dbReference>
<accession>A0A3B0RJB7</accession>
<dbReference type="InterPro" id="IPR023799">
    <property type="entry name" value="RbfA_dom_sf"/>
</dbReference>
<dbReference type="Pfam" id="PF02033">
    <property type="entry name" value="RBFA"/>
    <property type="match status" value="1"/>
</dbReference>
<evidence type="ECO:0000313" key="1">
    <source>
        <dbReference type="EMBL" id="VAV91691.1"/>
    </source>
</evidence>
<dbReference type="InterPro" id="IPR015946">
    <property type="entry name" value="KH_dom-like_a/b"/>
</dbReference>
<dbReference type="PANTHER" id="PTHR33515:SF1">
    <property type="entry name" value="RIBOSOME-BINDING FACTOR A, CHLOROPLASTIC-RELATED"/>
    <property type="match status" value="1"/>
</dbReference>
<dbReference type="GO" id="GO:0006364">
    <property type="term" value="P:rRNA processing"/>
    <property type="evidence" value="ECO:0007669"/>
    <property type="project" value="InterPro"/>
</dbReference>
<sequence>MGRKKSNNRPPSQRQLRAGELVRHALVDILAREELRDTDLDGVSVTISEVRCAPDLRHAQVYCAPLGGGDSETMVRALNRCGKFLGGRLAGEMTMKFTPRLHFVADVSFETASALDELLNRPEVARDLNRSPEE</sequence>
<name>A0A3B0RJB7_9ZZZZ</name>